<evidence type="ECO:0000313" key="3">
    <source>
        <dbReference type="Proteomes" id="UP000298179"/>
    </source>
</evidence>
<dbReference type="AlphaFoldDB" id="A0A4Y8RU92"/>
<dbReference type="Proteomes" id="UP000298179">
    <property type="component" value="Unassembled WGS sequence"/>
</dbReference>
<dbReference type="InterPro" id="IPR012296">
    <property type="entry name" value="Nuclease_put_TT1808"/>
</dbReference>
<protein>
    <submittedName>
        <fullName evidence="2">Uma2 family endonuclease</fullName>
    </submittedName>
</protein>
<accession>A0A4Y8RU92</accession>
<dbReference type="Pfam" id="PF05685">
    <property type="entry name" value="Uma2"/>
    <property type="match status" value="1"/>
</dbReference>
<feature type="domain" description="Putative restriction endonuclease" evidence="1">
    <location>
        <begin position="90"/>
        <end position="240"/>
    </location>
</feature>
<sequence>MPCRSRRTARRLSEWDERRQAAVEILHPAGSGRERARSAAWRHPHADRRIRRRALRGEAAFKRAPACYDGRNGRLSEIVVSHAAQEPWTVDEFLTWQEGRPGRYEFVGGMPVKMMTGATARHDDIVLNVLAELRQRLKGRSCRPFSADLCIRTSADQIRRPDAGVDCGRREPADLVAKKPVLVVEVFSPSTRDFDRAAKLTEYKAVTSIRTILYVEPNRPEVYVFERAEGPVESWQPERRVVGLENDVAIPALGIALPLAEIYDGIEFVPGPLFG</sequence>
<comment type="caution">
    <text evidence="2">The sequence shown here is derived from an EMBL/GenBank/DDBJ whole genome shotgun (WGS) entry which is preliminary data.</text>
</comment>
<dbReference type="InterPro" id="IPR011335">
    <property type="entry name" value="Restrct_endonuc-II-like"/>
</dbReference>
<dbReference type="EMBL" id="SOZD01000001">
    <property type="protein sequence ID" value="TFF27111.1"/>
    <property type="molecule type" value="Genomic_DNA"/>
</dbReference>
<dbReference type="PANTHER" id="PTHR36558">
    <property type="entry name" value="GLR1098 PROTEIN"/>
    <property type="match status" value="1"/>
</dbReference>
<name>A0A4Y8RU92_9HYPH</name>
<evidence type="ECO:0000313" key="2">
    <source>
        <dbReference type="EMBL" id="TFF27111.1"/>
    </source>
</evidence>
<dbReference type="Gene3D" id="3.90.1570.10">
    <property type="entry name" value="tt1808, chain A"/>
    <property type="match status" value="1"/>
</dbReference>
<organism evidence="2 3">
    <name type="scientific">Jiella endophytica</name>
    <dbReference type="NCBI Taxonomy" id="2558362"/>
    <lineage>
        <taxon>Bacteria</taxon>
        <taxon>Pseudomonadati</taxon>
        <taxon>Pseudomonadota</taxon>
        <taxon>Alphaproteobacteria</taxon>
        <taxon>Hyphomicrobiales</taxon>
        <taxon>Aurantimonadaceae</taxon>
        <taxon>Jiella</taxon>
    </lineage>
</organism>
<dbReference type="OrthoDB" id="8452919at2"/>
<keyword evidence="2" id="KW-0378">Hydrolase</keyword>
<evidence type="ECO:0000259" key="1">
    <source>
        <dbReference type="Pfam" id="PF05685"/>
    </source>
</evidence>
<dbReference type="SUPFAM" id="SSF52980">
    <property type="entry name" value="Restriction endonuclease-like"/>
    <property type="match status" value="1"/>
</dbReference>
<dbReference type="InterPro" id="IPR008538">
    <property type="entry name" value="Uma2"/>
</dbReference>
<dbReference type="GO" id="GO:0004519">
    <property type="term" value="F:endonuclease activity"/>
    <property type="evidence" value="ECO:0007669"/>
    <property type="project" value="UniProtKB-KW"/>
</dbReference>
<keyword evidence="2" id="KW-0540">Nuclease</keyword>
<dbReference type="CDD" id="cd06260">
    <property type="entry name" value="DUF820-like"/>
    <property type="match status" value="1"/>
</dbReference>
<gene>
    <name evidence="2" type="ORF">E3C22_01105</name>
</gene>
<dbReference type="PANTHER" id="PTHR36558:SF1">
    <property type="entry name" value="RESTRICTION ENDONUCLEASE DOMAIN-CONTAINING PROTEIN-RELATED"/>
    <property type="match status" value="1"/>
</dbReference>
<proteinExistence type="predicted"/>
<reference evidence="2 3" key="1">
    <citation type="submission" date="2019-03" db="EMBL/GenBank/DDBJ databases">
        <title>Jiella endophytica sp. nov., a novel endophytic bacterium isolated from root of Ficus microcarpa Linn. f.</title>
        <authorList>
            <person name="Tuo L."/>
        </authorList>
    </citation>
    <scope>NUCLEOTIDE SEQUENCE [LARGE SCALE GENOMIC DNA]</scope>
    <source>
        <strain evidence="2 3">CBS5Q-3</strain>
    </source>
</reference>
<keyword evidence="3" id="KW-1185">Reference proteome</keyword>
<keyword evidence="2" id="KW-0255">Endonuclease</keyword>